<comment type="function">
    <text evidence="10">Part of the ABC transporter complex hrt involved in hemin import. Responsible for the translocation of the substrate across the membrane.</text>
</comment>
<dbReference type="InterPro" id="IPR051125">
    <property type="entry name" value="ABC-4/HrtB_transporter"/>
</dbReference>
<comment type="subunit">
    <text evidence="3">The complex is composed of two ATP-binding proteins (HrtA), two transmembrane proteins (HrtB) and a solute-binding protein.</text>
</comment>
<gene>
    <name evidence="13" type="ORF">SHP0164</name>
</gene>
<feature type="transmembrane region" description="Helical" evidence="11">
    <location>
        <begin position="233"/>
        <end position="253"/>
    </location>
</feature>
<evidence type="ECO:0000256" key="6">
    <source>
        <dbReference type="ARBA" id="ARBA00022475"/>
    </source>
</evidence>
<dbReference type="PANTHER" id="PTHR43738:SF1">
    <property type="entry name" value="HEMIN TRANSPORT SYSTEM PERMEASE PROTEIN HRTB-RELATED"/>
    <property type="match status" value="1"/>
</dbReference>
<keyword evidence="9 11" id="KW-0472">Membrane</keyword>
<dbReference type="InterPro" id="IPR003838">
    <property type="entry name" value="ABC3_permease_C"/>
</dbReference>
<evidence type="ECO:0000313" key="13">
    <source>
        <dbReference type="EMBL" id="AHX99873.1"/>
    </source>
</evidence>
<evidence type="ECO:0000256" key="11">
    <source>
        <dbReference type="SAM" id="Phobius"/>
    </source>
</evidence>
<evidence type="ECO:0000259" key="12">
    <source>
        <dbReference type="Pfam" id="PF02687"/>
    </source>
</evidence>
<evidence type="ECO:0000256" key="4">
    <source>
        <dbReference type="ARBA" id="ARBA00016962"/>
    </source>
</evidence>
<evidence type="ECO:0000256" key="8">
    <source>
        <dbReference type="ARBA" id="ARBA00022989"/>
    </source>
</evidence>
<dbReference type="RefSeq" id="WP_016930515.1">
    <property type="nucleotide sequence ID" value="NZ_BKAY01000005.1"/>
</dbReference>
<feature type="domain" description="ABC3 transporter permease C-terminal" evidence="12">
    <location>
        <begin position="232"/>
        <end position="344"/>
    </location>
</feature>
<dbReference type="EMBL" id="KF006347">
    <property type="protein sequence ID" value="AHX99873.1"/>
    <property type="molecule type" value="Genomic_DNA"/>
</dbReference>
<dbReference type="PATRIC" id="fig|1283.206.peg.664"/>
<dbReference type="AlphaFoldDB" id="A0A023UEE0"/>
<evidence type="ECO:0000256" key="1">
    <source>
        <dbReference type="ARBA" id="ARBA00004651"/>
    </source>
</evidence>
<dbReference type="GeneID" id="93779603"/>
<sequence length="349" mass="38233">MFLAWNEIKRNKLKFGLIIGILVLISYLLFLLSGLASGLINMNTEGIKKWKADAIVLNKDANQTVQQSVFKSSDVEGKFKEEAPLKQIGVIASNGESEENALLFGVTSNSFLIPKIEEGKKFNKDNDVVIDQSLKDKGFKVGDTITLSQSDEKLHIVGVSESAKYNASPVIFANDKTIEKINPALSSDKTNAVVVKDSNWKDKNVDKDLEVIGIDDFVENLPGYKPQNLTMNFMITFLFVISATVIGVFLYVITLQKKNLFGVLKAQGFTNGFLMKMVLAQTFILALIGTLIGLILTLLTSLVLPEAVPVQFNIGTLIIFGIVLILTSLVGSLFSVLSIRKIDPLKAIG</sequence>
<name>A0A023UEE0_STAHA</name>
<evidence type="ECO:0000256" key="3">
    <source>
        <dbReference type="ARBA" id="ARBA00011131"/>
    </source>
</evidence>
<keyword evidence="6" id="KW-1003">Cell membrane</keyword>
<evidence type="ECO:0000256" key="5">
    <source>
        <dbReference type="ARBA" id="ARBA00022448"/>
    </source>
</evidence>
<keyword evidence="8 11" id="KW-1133">Transmembrane helix</keyword>
<comment type="subcellular location">
    <subcellularLocation>
        <location evidence="1">Cell membrane</location>
        <topology evidence="1">Multi-pass membrane protein</topology>
    </subcellularLocation>
</comment>
<dbReference type="PANTHER" id="PTHR43738">
    <property type="entry name" value="ABC TRANSPORTER, MEMBRANE PROTEIN"/>
    <property type="match status" value="1"/>
</dbReference>
<dbReference type="GO" id="GO:0005886">
    <property type="term" value="C:plasma membrane"/>
    <property type="evidence" value="ECO:0007669"/>
    <property type="project" value="UniProtKB-SubCell"/>
</dbReference>
<evidence type="ECO:0000256" key="7">
    <source>
        <dbReference type="ARBA" id="ARBA00022692"/>
    </source>
</evidence>
<feature type="transmembrane region" description="Helical" evidence="11">
    <location>
        <begin position="273"/>
        <end position="302"/>
    </location>
</feature>
<evidence type="ECO:0000256" key="10">
    <source>
        <dbReference type="ARBA" id="ARBA00024973"/>
    </source>
</evidence>
<dbReference type="Pfam" id="PF02687">
    <property type="entry name" value="FtsX"/>
    <property type="match status" value="1"/>
</dbReference>
<evidence type="ECO:0000256" key="9">
    <source>
        <dbReference type="ARBA" id="ARBA00023136"/>
    </source>
</evidence>
<proteinExistence type="inferred from homology"/>
<keyword evidence="7 11" id="KW-0812">Transmembrane</keyword>
<evidence type="ECO:0000256" key="2">
    <source>
        <dbReference type="ARBA" id="ARBA00008697"/>
    </source>
</evidence>
<organism evidence="13">
    <name type="scientific">Staphylococcus haemolyticus</name>
    <dbReference type="NCBI Taxonomy" id="1283"/>
    <lineage>
        <taxon>Bacteria</taxon>
        <taxon>Bacillati</taxon>
        <taxon>Bacillota</taxon>
        <taxon>Bacilli</taxon>
        <taxon>Bacillales</taxon>
        <taxon>Staphylococcaceae</taxon>
        <taxon>Staphylococcus</taxon>
    </lineage>
</organism>
<feature type="transmembrane region" description="Helical" evidence="11">
    <location>
        <begin position="15"/>
        <end position="40"/>
    </location>
</feature>
<accession>A0A023UEE0</accession>
<reference evidence="13" key="1">
    <citation type="submission" date="2013-03" db="EMBL/GenBank/DDBJ databases">
        <authorList>
            <person name="Borui P."/>
            <person name="Yunsong Y."/>
        </authorList>
    </citation>
    <scope>NUCLEOTIDE SEQUENCE</scope>
    <source>
        <strain evidence="13">SH32</strain>
    </source>
</reference>
<keyword evidence="5" id="KW-0813">Transport</keyword>
<feature type="transmembrane region" description="Helical" evidence="11">
    <location>
        <begin position="314"/>
        <end position="337"/>
    </location>
</feature>
<comment type="similarity">
    <text evidence="2">Belongs to the ABC-4 integral membrane protein family. HrtB subfamily.</text>
</comment>
<protein>
    <recommendedName>
        <fullName evidence="4">Putative hemin transport system permease protein HrtB</fullName>
    </recommendedName>
</protein>
<reference evidence="13" key="2">
    <citation type="journal article" date="2014" name="PLoS ONE">
        <title>Characterization of the staphylococcal cassette chromosome composite island of Staphylococcus haemolyticus SH32, a methicillin-resistant clinical isolate from China.</title>
        <authorList>
            <person name="Yu D."/>
            <person name="Pi B."/>
            <person name="Chen Y."/>
            <person name="Wang Y."/>
            <person name="Ruan Z."/>
            <person name="Otto M."/>
            <person name="Yu Y."/>
        </authorList>
    </citation>
    <scope>NUCLEOTIDE SEQUENCE</scope>
    <source>
        <strain evidence="13">SH32</strain>
    </source>
</reference>